<dbReference type="Pfam" id="PF10789">
    <property type="entry name" value="Phage_RpbA"/>
    <property type="match status" value="1"/>
</dbReference>
<protein>
    <submittedName>
        <fullName evidence="1">RNA polymerase binding protein</fullName>
    </submittedName>
</protein>
<name>A0A1D3RKP4_9CAUD</name>
<proteinExistence type="predicted"/>
<evidence type="ECO:0000313" key="2">
    <source>
        <dbReference type="Proteomes" id="UP000279601"/>
    </source>
</evidence>
<keyword evidence="2" id="KW-1185">Reference proteome</keyword>
<sequence length="141" mass="16147">MLNIVTDVKEIQPKNVRTDSNPNNQNKIRRAWVLMLPEEIKEAIKRKLPDAEVRFAYYSSVDNSVSEKWIEIMRKHYDRSIKAGAKVILDKVGGERLEDDFCTSADEQLLVAAEIVAQEVYDSFAPFVVKSESSETEIELN</sequence>
<dbReference type="InterPro" id="IPR019725">
    <property type="entry name" value="Phage_T4_P15K_Rpol-bd"/>
</dbReference>
<reference evidence="2" key="1">
    <citation type="submission" date="2016-09" db="EMBL/GenBank/DDBJ databases">
        <authorList>
            <person name="Kajsik M."/>
        </authorList>
    </citation>
    <scope>NUCLEOTIDE SEQUENCE [LARGE SCALE GENOMIC DNA]</scope>
</reference>
<accession>A0A1D3RKP4</accession>
<dbReference type="KEGG" id="vg:65109192"/>
<dbReference type="RefSeq" id="YP_010091660.1">
    <property type="nucleotide sequence ID" value="NC_055726.1"/>
</dbReference>
<dbReference type="Proteomes" id="UP000279601">
    <property type="component" value="Segment"/>
</dbReference>
<evidence type="ECO:0000313" key="1">
    <source>
        <dbReference type="EMBL" id="SCN45738.1"/>
    </source>
</evidence>
<dbReference type="EMBL" id="LT614807">
    <property type="protein sequence ID" value="SCN45738.1"/>
    <property type="molecule type" value="Genomic_DNA"/>
</dbReference>
<dbReference type="GeneID" id="65109192"/>
<organism evidence="1 2">
    <name type="scientific">Cronobacter phage Pet-CM3-4</name>
    <dbReference type="NCBI Taxonomy" id="1892569"/>
    <lineage>
        <taxon>Viruses</taxon>
        <taxon>Duplodnaviria</taxon>
        <taxon>Heunggongvirae</taxon>
        <taxon>Uroviricota</taxon>
        <taxon>Caudoviricetes</taxon>
        <taxon>Pantevenvirales</taxon>
        <taxon>Straboviridae</taxon>
        <taxon>Tevenvirinae</taxon>
        <taxon>Karamvirus</taxon>
        <taxon>Karamvirus petcm34</taxon>
    </lineage>
</organism>